<dbReference type="SUPFAM" id="SSF64484">
    <property type="entry name" value="beta and beta-prime subunits of DNA dependent RNA-polymerase"/>
    <property type="match status" value="1"/>
</dbReference>
<feature type="compositionally biased region" description="Low complexity" evidence="16">
    <location>
        <begin position="1655"/>
        <end position="1683"/>
    </location>
</feature>
<dbReference type="FunFam" id="2.40.40.20:FF:000019">
    <property type="entry name" value="DNA-directed RNA polymerase II subunit RPB1"/>
    <property type="match status" value="1"/>
</dbReference>
<evidence type="ECO:0000313" key="18">
    <source>
        <dbReference type="EMBL" id="KAJ8908063.1"/>
    </source>
</evidence>
<keyword evidence="9" id="KW-0862">Zinc</keyword>
<sequence>MVILDKEFDYSSAEVRKVKRVQFGILGPDELKRRSVAEIKSEISFERGKPRREGPMDQRLGAIGRDFPCLTCYCNEKNCPGHFGHIELVKPMYNIGFMSVTLSVLRSVCFFCSRLLIPPDSDHLKTIRKLKNRASRLKLVAKLIGSKKECHECGHKQPTYRKEGLKFVADFPKSEDENIQKKQEIYAERVHGVFRNISDTDADILGLHPQMSRPEWLLFTLLPVPPPHVRPSIMLDATKRGEDDLTHALADIVKCNNLLRTYEEQGMAQQDIRKQVELLQFKVASYLNNELPGLPRATQGGKTGGKRPLKSISQRLKGKEGRVRGNLMGKRVDFSARTVITPDPNLWLDEVGVPRSIAMNLTYPEVVTPFNIERMRELVFNGPDTYPGAKFIERDDGFKMSLGYIANRGDVPLEVGYKVIRHLCDGDVVLFNRQPSLHKMSIMGHRVRVMPYSTFRLNLSVTSPYNADFDGDEMNMHVAETHQTRAEVHEIMKVPRCIVSPQGNSPVMGIVQDTLVGGMLFTQRDCFLTRDVVMNLLLHVGGWNSEIPMPAILKPEPLWTGKQLFSLIMPPVNIVRFSNGHEDDGSEISYGDTKVLVQNGKILSGIIDKRTVGKSAGGLIHVTWKQCGPQTTADLISNIQILVNHWLLQRGFSIGIGDTIADEDTTAHVTKTIQNAKDEVKELISKAQNRDLVPLPGKTMMESFETEVNKVLNGARDKSGSSAEKSLSKTNNVKRMVTAGSKGSYINISQICACVGQQNVVGKRISYGFRRRTLPHFVLDDLGPESRGFVENSYLRGLTAAEFFFHAMGGREGLIDTAVKTAETGYIQRRLMKSMEDILVKYDGTVRNSIGTVIQFLYGEDGMDGTLVEDQNMFLYKLDRKKLEKRFLLNNFDPNFGLAENAQPYLEQDIMDAARSDLHLQMLLREEYNQLLADQDILREEILKSGETKCPLPVNIDRLLWNAKDQFKITQDSISDLHPKQIIEGVRDLIRKCVVIPHKEDDSTLDEEGKVLNRLSTEAQSNATLLFSIHLRSQLAVKAVLEEHRLSVQAFRWLLGEIENQFVHCICAPGESIGAIAAQSIGEPATQMTLNTFHFAGVSAKNVTLGVPRLNELINVAKTTKTPSLTVYLTSETAKDAELAKIVQAQLQHTTLRNVAKAVEIYFDPNPSQTVVPDDEELVSSYFDLPDEEVQVSPWLLRIELSRDMLLDRKLAMKQVKDKIHESFQNDLHVMASEDNMENLVLRIRLAEQPDKGGIDEMEEEEEDDVESEEVFLRKVEESLAGMDLSGIPAIKKVFMREIDVQRVDTSNRGFSKSKEWVLDTDGVNLLAVMSHEQVDYTRTISNDITEVLTVLGIEGVRAALLNEVRNVISFDGAYVNYRHLAILVDTMTCRGHLMSVTRHGINRISTGALQRCSFEETTDILLAAAVYAEEDKLQGVTQNIMLGQLAPLGTGDFGVHLNESALTSAVVDDTAKRLSPTQYDFAFASSTPGREMFAAPATPATNLDAVGTPHYAYSPANTAVFSPTVEGSFSPTPGSPTYGGASPGGYLVHTGAESPHRAQSPSLAMQSPRYQPVSPGRFAVASPAVGYSPTSPTYTAVSPGPAGNAYSPTSPRAGIASPGHAASYSPTSPSYSPTSPSFSPASPSYAARGSEGRSYSPTSPAYSPSSPVASPASPAYSPRSPAVHVGGRQTGGAYSPTSPMYSPRSPNAAYSPASPQYSPSSPSYSPSSPSYSPGDHRD</sequence>
<dbReference type="Pfam" id="PF04998">
    <property type="entry name" value="RNA_pol_Rpb1_5"/>
    <property type="match status" value="1"/>
</dbReference>
<dbReference type="Gene3D" id="1.10.150.390">
    <property type="match status" value="1"/>
</dbReference>
<dbReference type="FunFam" id="1.10.150.390:FF:000001">
    <property type="entry name" value="DNA-directed RNA polymerase subunit"/>
    <property type="match status" value="1"/>
</dbReference>
<evidence type="ECO:0000256" key="8">
    <source>
        <dbReference type="ARBA" id="ARBA00022737"/>
    </source>
</evidence>
<evidence type="ECO:0000256" key="1">
    <source>
        <dbReference type="ARBA" id="ARBA00004123"/>
    </source>
</evidence>
<name>A0AAV8V3I2_9RHOD</name>
<keyword evidence="10" id="KW-0460">Magnesium</keyword>
<dbReference type="InterPro" id="IPR000722">
    <property type="entry name" value="RNA_pol_asu"/>
</dbReference>
<feature type="region of interest" description="Disordered" evidence="16">
    <location>
        <begin position="1606"/>
        <end position="1739"/>
    </location>
</feature>
<dbReference type="EC" id="2.7.7.6" evidence="15"/>
<keyword evidence="7" id="KW-0479">Metal-binding</keyword>
<feature type="region of interest" description="Disordered" evidence="16">
    <location>
        <begin position="1533"/>
        <end position="1571"/>
    </location>
</feature>
<feature type="compositionally biased region" description="Low complexity" evidence="16">
    <location>
        <begin position="1702"/>
        <end position="1739"/>
    </location>
</feature>
<dbReference type="Gene3D" id="6.20.50.80">
    <property type="match status" value="1"/>
</dbReference>
<dbReference type="Gene3D" id="1.10.274.100">
    <property type="entry name" value="RNA polymerase Rpb1, domain 3"/>
    <property type="match status" value="1"/>
</dbReference>
<dbReference type="Gene3D" id="3.30.1490.180">
    <property type="entry name" value="RNA polymerase ii"/>
    <property type="match status" value="1"/>
</dbReference>
<dbReference type="Gene3D" id="3.30.1360.140">
    <property type="match status" value="1"/>
</dbReference>
<accession>A0AAV8V3I2</accession>
<dbReference type="InterPro" id="IPR045867">
    <property type="entry name" value="DNA-dir_RpoC_beta_prime"/>
</dbReference>
<evidence type="ECO:0000256" key="15">
    <source>
        <dbReference type="RuleBase" id="RU004279"/>
    </source>
</evidence>
<proteinExistence type="inferred from homology"/>
<dbReference type="InterPro" id="IPR044893">
    <property type="entry name" value="RNA_pol_Rpb1_clamp_domain"/>
</dbReference>
<dbReference type="Pfam" id="PF04997">
    <property type="entry name" value="RNA_pol_Rpb1_1"/>
    <property type="match status" value="1"/>
</dbReference>
<evidence type="ECO:0000256" key="9">
    <source>
        <dbReference type="ARBA" id="ARBA00022833"/>
    </source>
</evidence>
<keyword evidence="12 15" id="KW-0804">Transcription</keyword>
<dbReference type="InterPro" id="IPR007073">
    <property type="entry name" value="RNA_pol_Rpb1_7"/>
</dbReference>
<dbReference type="InterPro" id="IPR007080">
    <property type="entry name" value="RNA_pol_Rpb1_1"/>
</dbReference>
<evidence type="ECO:0000256" key="3">
    <source>
        <dbReference type="ARBA" id="ARBA00022478"/>
    </source>
</evidence>
<dbReference type="NCBIfam" id="NF006336">
    <property type="entry name" value="PRK08566.1"/>
    <property type="match status" value="1"/>
</dbReference>
<dbReference type="Pfam" id="PF05000">
    <property type="entry name" value="RNA_pol_Rpb1_4"/>
    <property type="match status" value="1"/>
</dbReference>
<keyword evidence="11" id="KW-0238">DNA-binding</keyword>
<dbReference type="Gene3D" id="6.10.250.2940">
    <property type="match status" value="1"/>
</dbReference>
<comment type="subcellular location">
    <subcellularLocation>
        <location evidence="1">Nucleus</location>
    </subcellularLocation>
</comment>
<evidence type="ECO:0000256" key="12">
    <source>
        <dbReference type="ARBA" id="ARBA00023163"/>
    </source>
</evidence>
<dbReference type="GO" id="GO:0005665">
    <property type="term" value="C:RNA polymerase II, core complex"/>
    <property type="evidence" value="ECO:0007669"/>
    <property type="project" value="TreeGrafter"/>
</dbReference>
<dbReference type="Pfam" id="PF04983">
    <property type="entry name" value="RNA_pol_Rpb1_3"/>
    <property type="match status" value="1"/>
</dbReference>
<feature type="domain" description="RNA polymerase N-terminal" evidence="17">
    <location>
        <begin position="215"/>
        <end position="522"/>
    </location>
</feature>
<dbReference type="GO" id="GO:0003677">
    <property type="term" value="F:DNA binding"/>
    <property type="evidence" value="ECO:0007669"/>
    <property type="project" value="UniProtKB-KW"/>
</dbReference>
<dbReference type="Gene3D" id="2.40.40.20">
    <property type="match status" value="1"/>
</dbReference>
<dbReference type="Pfam" id="PF04992">
    <property type="entry name" value="RNA_pol_Rpb1_6"/>
    <property type="match status" value="1"/>
</dbReference>
<dbReference type="InterPro" id="IPR007066">
    <property type="entry name" value="RNA_pol_Rpb1_3"/>
</dbReference>
<evidence type="ECO:0000256" key="5">
    <source>
        <dbReference type="ARBA" id="ARBA00022679"/>
    </source>
</evidence>
<dbReference type="GO" id="GO:0003899">
    <property type="term" value="F:DNA-directed RNA polymerase activity"/>
    <property type="evidence" value="ECO:0007669"/>
    <property type="project" value="UniProtKB-EC"/>
</dbReference>
<keyword evidence="3 15" id="KW-0240">DNA-directed RNA polymerase</keyword>
<dbReference type="PANTHER" id="PTHR19376:SF37">
    <property type="entry name" value="DNA-DIRECTED RNA POLYMERASE II SUBUNIT RPB1"/>
    <property type="match status" value="1"/>
</dbReference>
<evidence type="ECO:0000256" key="16">
    <source>
        <dbReference type="SAM" id="MobiDB-lite"/>
    </source>
</evidence>
<comment type="function">
    <text evidence="15">DNA-dependent RNA polymerase catalyzes the transcription of DNA into RNA using the four ribonucleoside triphosphates as substrates.</text>
</comment>
<dbReference type="InterPro" id="IPR007083">
    <property type="entry name" value="RNA_pol_Rpb1_4"/>
</dbReference>
<dbReference type="SMART" id="SM00663">
    <property type="entry name" value="RPOLA_N"/>
    <property type="match status" value="1"/>
</dbReference>
<dbReference type="CDD" id="cd02733">
    <property type="entry name" value="RNAP_II_RPB1_N"/>
    <property type="match status" value="1"/>
</dbReference>
<evidence type="ECO:0000256" key="6">
    <source>
        <dbReference type="ARBA" id="ARBA00022695"/>
    </source>
</evidence>
<keyword evidence="19" id="KW-1185">Reference proteome</keyword>
<comment type="caution">
    <text evidence="18">The sequence shown here is derived from an EMBL/GenBank/DDBJ whole genome shotgun (WGS) entry which is preliminary data.</text>
</comment>
<dbReference type="InterPro" id="IPR038120">
    <property type="entry name" value="Rpb1_funnel_sf"/>
</dbReference>
<evidence type="ECO:0000256" key="13">
    <source>
        <dbReference type="ARBA" id="ARBA00023242"/>
    </source>
</evidence>
<evidence type="ECO:0000259" key="17">
    <source>
        <dbReference type="SMART" id="SM00663"/>
    </source>
</evidence>
<dbReference type="InterPro" id="IPR042102">
    <property type="entry name" value="RNA_pol_Rpb1_3_sf"/>
</dbReference>
<dbReference type="Gene3D" id="4.10.860.120">
    <property type="entry name" value="RNA polymerase II, clamp domain"/>
    <property type="match status" value="1"/>
</dbReference>
<comment type="similarity">
    <text evidence="2 15">Belongs to the RNA polymerase beta' chain family.</text>
</comment>
<keyword evidence="5 15" id="KW-0808">Transferase</keyword>
<evidence type="ECO:0000256" key="10">
    <source>
        <dbReference type="ARBA" id="ARBA00022842"/>
    </source>
</evidence>
<evidence type="ECO:0000256" key="7">
    <source>
        <dbReference type="ARBA" id="ARBA00022723"/>
    </source>
</evidence>
<organism evidence="18 19">
    <name type="scientific">Rhodosorus marinus</name>
    <dbReference type="NCBI Taxonomy" id="101924"/>
    <lineage>
        <taxon>Eukaryota</taxon>
        <taxon>Rhodophyta</taxon>
        <taxon>Stylonematophyceae</taxon>
        <taxon>Stylonematales</taxon>
        <taxon>Stylonemataceae</taxon>
        <taxon>Rhodosorus</taxon>
    </lineage>
</organism>
<keyword evidence="4" id="KW-0597">Phosphoprotein</keyword>
<dbReference type="FunFam" id="1.10.274.100:FF:000001">
    <property type="entry name" value="DNA-directed RNA polymerase subunit"/>
    <property type="match status" value="1"/>
</dbReference>
<dbReference type="GO" id="GO:0046872">
    <property type="term" value="F:metal ion binding"/>
    <property type="evidence" value="ECO:0007669"/>
    <property type="project" value="UniProtKB-KW"/>
</dbReference>
<dbReference type="FunFam" id="1.10.132.30:FF:000001">
    <property type="entry name" value="DNA-directed RNA polymerase subunit"/>
    <property type="match status" value="1"/>
</dbReference>
<dbReference type="GO" id="GO:0006366">
    <property type="term" value="P:transcription by RNA polymerase II"/>
    <property type="evidence" value="ECO:0007669"/>
    <property type="project" value="InterPro"/>
</dbReference>
<keyword evidence="6 15" id="KW-0548">Nucleotidyltransferase</keyword>
<keyword evidence="8" id="KW-0677">Repeat</keyword>
<evidence type="ECO:0000256" key="4">
    <source>
        <dbReference type="ARBA" id="ARBA00022553"/>
    </source>
</evidence>
<dbReference type="Pfam" id="PF00623">
    <property type="entry name" value="RNA_pol_Rpb1_2"/>
    <property type="match status" value="1"/>
</dbReference>
<evidence type="ECO:0000256" key="11">
    <source>
        <dbReference type="ARBA" id="ARBA00023125"/>
    </source>
</evidence>
<dbReference type="InterPro" id="IPR038593">
    <property type="entry name" value="RNA_pol_Rpb1_7_sf"/>
</dbReference>
<gene>
    <name evidence="18" type="ORF">NDN08_008160</name>
</gene>
<dbReference type="InterPro" id="IPR007081">
    <property type="entry name" value="RNA_pol_Rpb1_5"/>
</dbReference>
<dbReference type="PANTHER" id="PTHR19376">
    <property type="entry name" value="DNA-DIRECTED RNA POLYMERASE"/>
    <property type="match status" value="1"/>
</dbReference>
<dbReference type="CDD" id="cd02584">
    <property type="entry name" value="RNAP_II_Rpb1_C"/>
    <property type="match status" value="1"/>
</dbReference>
<dbReference type="Pfam" id="PF04990">
    <property type="entry name" value="RNA_pol_Rpb1_7"/>
    <property type="match status" value="1"/>
</dbReference>
<dbReference type="Gene3D" id="1.10.132.30">
    <property type="match status" value="1"/>
</dbReference>
<keyword evidence="13" id="KW-0539">Nucleus</keyword>
<feature type="compositionally biased region" description="Polar residues" evidence="16">
    <location>
        <begin position="1558"/>
        <end position="1570"/>
    </location>
</feature>
<dbReference type="FunFam" id="4.10.860.120:FF:000003">
    <property type="entry name" value="DNA-directed RNA polymerase subunit"/>
    <property type="match status" value="1"/>
</dbReference>
<dbReference type="PROSITE" id="PS00115">
    <property type="entry name" value="RNA_POL_II_REPEAT"/>
    <property type="match status" value="2"/>
</dbReference>
<evidence type="ECO:0000313" key="19">
    <source>
        <dbReference type="Proteomes" id="UP001157974"/>
    </source>
</evidence>
<dbReference type="InterPro" id="IPR006592">
    <property type="entry name" value="RNA_pol_N"/>
</dbReference>
<comment type="catalytic activity">
    <reaction evidence="14 15">
        <text>RNA(n) + a ribonucleoside 5'-triphosphate = RNA(n+1) + diphosphate</text>
        <dbReference type="Rhea" id="RHEA:21248"/>
        <dbReference type="Rhea" id="RHEA-COMP:14527"/>
        <dbReference type="Rhea" id="RHEA-COMP:17342"/>
        <dbReference type="ChEBI" id="CHEBI:33019"/>
        <dbReference type="ChEBI" id="CHEBI:61557"/>
        <dbReference type="ChEBI" id="CHEBI:140395"/>
        <dbReference type="EC" id="2.7.7.6"/>
    </reaction>
</comment>
<dbReference type="InterPro" id="IPR000684">
    <property type="entry name" value="RNA_pol_II_repeat_euk"/>
</dbReference>
<evidence type="ECO:0000256" key="14">
    <source>
        <dbReference type="ARBA" id="ARBA00048552"/>
    </source>
</evidence>
<feature type="compositionally biased region" description="Low complexity" evidence="16">
    <location>
        <begin position="1622"/>
        <end position="1648"/>
    </location>
</feature>
<dbReference type="EMBL" id="JAMWBK010000002">
    <property type="protein sequence ID" value="KAJ8908063.1"/>
    <property type="molecule type" value="Genomic_DNA"/>
</dbReference>
<protein>
    <recommendedName>
        <fullName evidence="15">DNA-directed RNA polymerase subunit</fullName>
        <ecNumber evidence="15">2.7.7.6</ecNumber>
    </recommendedName>
</protein>
<dbReference type="InterPro" id="IPR007075">
    <property type="entry name" value="RNA_pol_Rpb1_6"/>
</dbReference>
<evidence type="ECO:0000256" key="2">
    <source>
        <dbReference type="ARBA" id="ARBA00006460"/>
    </source>
</evidence>
<dbReference type="Proteomes" id="UP001157974">
    <property type="component" value="Unassembled WGS sequence"/>
</dbReference>
<reference evidence="18 19" key="1">
    <citation type="journal article" date="2023" name="Nat. Commun.">
        <title>Origin of minicircular mitochondrial genomes in red algae.</title>
        <authorList>
            <person name="Lee Y."/>
            <person name="Cho C.H."/>
            <person name="Lee Y.M."/>
            <person name="Park S.I."/>
            <person name="Yang J.H."/>
            <person name="West J.A."/>
            <person name="Bhattacharya D."/>
            <person name="Yoon H.S."/>
        </authorList>
    </citation>
    <scope>NUCLEOTIDE SEQUENCE [LARGE SCALE GENOMIC DNA]</scope>
    <source>
        <strain evidence="18 19">CCMP1338</strain>
        <tissue evidence="18">Whole cell</tissue>
    </source>
</reference>